<sequence>MEEGMTEDDVLYFQRRAGAELELAQRATKPEVVAAHHRLAEAYLDRIASVEPARQVEHA</sequence>
<gene>
    <name evidence="1" type="ORF">DVW87_17350</name>
</gene>
<accession>A0A369VQ95</accession>
<dbReference type="AlphaFoldDB" id="A0A369VQ95"/>
<organism evidence="1 2">
    <name type="scientific">Sphingomonas aracearum</name>
    <dbReference type="NCBI Taxonomy" id="2283317"/>
    <lineage>
        <taxon>Bacteria</taxon>
        <taxon>Pseudomonadati</taxon>
        <taxon>Pseudomonadota</taxon>
        <taxon>Alphaproteobacteria</taxon>
        <taxon>Sphingomonadales</taxon>
        <taxon>Sphingomonadaceae</taxon>
        <taxon>Sphingomonas</taxon>
    </lineage>
</organism>
<keyword evidence="2" id="KW-1185">Reference proteome</keyword>
<proteinExistence type="predicted"/>
<name>A0A369VQ95_9SPHN</name>
<dbReference type="Proteomes" id="UP000253918">
    <property type="component" value="Unassembled WGS sequence"/>
</dbReference>
<protein>
    <submittedName>
        <fullName evidence="1">Uncharacterized protein</fullName>
    </submittedName>
</protein>
<evidence type="ECO:0000313" key="1">
    <source>
        <dbReference type="EMBL" id="RDE04183.1"/>
    </source>
</evidence>
<dbReference type="EMBL" id="QQNB01000006">
    <property type="protein sequence ID" value="RDE04183.1"/>
    <property type="molecule type" value="Genomic_DNA"/>
</dbReference>
<reference evidence="1 2" key="1">
    <citation type="submission" date="2018-07" db="EMBL/GenBank/DDBJ databases">
        <title>a novel species of Sphingomonas isolated from the rhizosphere soil of Araceae plant.</title>
        <authorList>
            <person name="Zhiyong W."/>
            <person name="Qinglan Z."/>
            <person name="Zhiwei F."/>
            <person name="Ding X."/>
            <person name="Gejiao W."/>
            <person name="Shixue Z."/>
        </authorList>
    </citation>
    <scope>NUCLEOTIDE SEQUENCE [LARGE SCALE GENOMIC DNA]</scope>
    <source>
        <strain evidence="1 2">WZY 27</strain>
    </source>
</reference>
<comment type="caution">
    <text evidence="1">The sequence shown here is derived from an EMBL/GenBank/DDBJ whole genome shotgun (WGS) entry which is preliminary data.</text>
</comment>
<evidence type="ECO:0000313" key="2">
    <source>
        <dbReference type="Proteomes" id="UP000253918"/>
    </source>
</evidence>